<name>A0AAE1RVR2_9SOLA</name>
<evidence type="ECO:0000313" key="3">
    <source>
        <dbReference type="Proteomes" id="UP001291623"/>
    </source>
</evidence>
<evidence type="ECO:0000256" key="1">
    <source>
        <dbReference type="SAM" id="MobiDB-lite"/>
    </source>
</evidence>
<proteinExistence type="predicted"/>
<sequence>MKRQRGSKMIGNNFVEKKKAKRAVEKQGEEVKTEEEQRKNNSKMIGNNYVEKKKAKRVVEKQSEEVKTEEEQRKNNGGGNVVKEVELVADQCDNNLISEWLCSWNMVDEQMSWGTCWSPIWDMELLGEAYANLYKDVLWDDDVWDLKAIKEVPRS</sequence>
<evidence type="ECO:0000313" key="2">
    <source>
        <dbReference type="EMBL" id="KAK4358332.1"/>
    </source>
</evidence>
<protein>
    <submittedName>
        <fullName evidence="2">Uncharacterized protein</fullName>
    </submittedName>
</protein>
<keyword evidence="3" id="KW-1185">Reference proteome</keyword>
<organism evidence="2 3">
    <name type="scientific">Anisodus tanguticus</name>
    <dbReference type="NCBI Taxonomy" id="243964"/>
    <lineage>
        <taxon>Eukaryota</taxon>
        <taxon>Viridiplantae</taxon>
        <taxon>Streptophyta</taxon>
        <taxon>Embryophyta</taxon>
        <taxon>Tracheophyta</taxon>
        <taxon>Spermatophyta</taxon>
        <taxon>Magnoliopsida</taxon>
        <taxon>eudicotyledons</taxon>
        <taxon>Gunneridae</taxon>
        <taxon>Pentapetalae</taxon>
        <taxon>asterids</taxon>
        <taxon>lamiids</taxon>
        <taxon>Solanales</taxon>
        <taxon>Solanaceae</taxon>
        <taxon>Solanoideae</taxon>
        <taxon>Hyoscyameae</taxon>
        <taxon>Anisodus</taxon>
    </lineage>
</organism>
<feature type="region of interest" description="Disordered" evidence="1">
    <location>
        <begin position="1"/>
        <end position="80"/>
    </location>
</feature>
<gene>
    <name evidence="2" type="ORF">RND71_023942</name>
</gene>
<dbReference type="EMBL" id="JAVYJV010000012">
    <property type="protein sequence ID" value="KAK4358332.1"/>
    <property type="molecule type" value="Genomic_DNA"/>
</dbReference>
<dbReference type="AlphaFoldDB" id="A0AAE1RVR2"/>
<feature type="compositionally biased region" description="Basic and acidic residues" evidence="1">
    <location>
        <begin position="57"/>
        <end position="74"/>
    </location>
</feature>
<dbReference type="Proteomes" id="UP001291623">
    <property type="component" value="Unassembled WGS sequence"/>
</dbReference>
<feature type="compositionally biased region" description="Basic and acidic residues" evidence="1">
    <location>
        <begin position="22"/>
        <end position="39"/>
    </location>
</feature>
<reference evidence="2" key="1">
    <citation type="submission" date="2023-12" db="EMBL/GenBank/DDBJ databases">
        <title>Genome assembly of Anisodus tanguticus.</title>
        <authorList>
            <person name="Wang Y.-J."/>
        </authorList>
    </citation>
    <scope>NUCLEOTIDE SEQUENCE</scope>
    <source>
        <strain evidence="2">KB-2021</strain>
        <tissue evidence="2">Leaf</tissue>
    </source>
</reference>
<accession>A0AAE1RVR2</accession>
<comment type="caution">
    <text evidence="2">The sequence shown here is derived from an EMBL/GenBank/DDBJ whole genome shotgun (WGS) entry which is preliminary data.</text>
</comment>